<accession>A0A2T1A1T7</accession>
<name>A0A2T1A1T7_9ACTN</name>
<comment type="caution">
    <text evidence="2">The sequence shown here is derived from an EMBL/GenBank/DDBJ whole genome shotgun (WGS) entry which is preliminary data.</text>
</comment>
<evidence type="ECO:0000313" key="2">
    <source>
        <dbReference type="EMBL" id="PRZ42457.1"/>
    </source>
</evidence>
<dbReference type="InterPro" id="IPR017938">
    <property type="entry name" value="Riboflavin_synthase-like_b-brl"/>
</dbReference>
<keyword evidence="3" id="KW-1185">Reference proteome</keyword>
<dbReference type="SUPFAM" id="SSF63380">
    <property type="entry name" value="Riboflavin synthase domain-like"/>
    <property type="match status" value="1"/>
</dbReference>
<dbReference type="InterPro" id="IPR017927">
    <property type="entry name" value="FAD-bd_FR_type"/>
</dbReference>
<evidence type="ECO:0000259" key="1">
    <source>
        <dbReference type="PROSITE" id="PS51384"/>
    </source>
</evidence>
<sequence>MAKVPKILADLAERRGFTARVLASEVLAPTLTRITFTSDYFRDHALSPCDVTSFRIAPDDFRHYTPESVDTDSGTATMLIHRHDDSDAPGTAMLDSLRPGDELTWCGMTSARNFRWTSPANAVAIGDTSTLGLLVAMTRRAKQEDARFLAVAEVDPCALPYARELLPGSVVLAANSTPGAAVDDWLSTSQPKLDEVAQATVYLAGHGQSIQRQRDALRNRGFDRKAIKTQPYWATGKVGL</sequence>
<gene>
    <name evidence="2" type="ORF">CLV47_10579</name>
</gene>
<reference evidence="2 3" key="1">
    <citation type="submission" date="2018-03" db="EMBL/GenBank/DDBJ databases">
        <title>Genomic Encyclopedia of Archaeal and Bacterial Type Strains, Phase II (KMG-II): from individual species to whole genera.</title>
        <authorList>
            <person name="Goeker M."/>
        </authorList>
    </citation>
    <scope>NUCLEOTIDE SEQUENCE [LARGE SCALE GENOMIC DNA]</scope>
    <source>
        <strain evidence="2 3">DSM 100065</strain>
    </source>
</reference>
<protein>
    <submittedName>
        <fullName evidence="2">NADPH-dependent ferric siderophore reductase</fullName>
    </submittedName>
</protein>
<dbReference type="InterPro" id="IPR039261">
    <property type="entry name" value="FNR_nucleotide-bd"/>
</dbReference>
<dbReference type="RefSeq" id="WP_106348501.1">
    <property type="nucleotide sequence ID" value="NZ_PVUE01000005.1"/>
</dbReference>
<dbReference type="PROSITE" id="PS51384">
    <property type="entry name" value="FAD_FR"/>
    <property type="match status" value="1"/>
</dbReference>
<dbReference type="OrthoDB" id="3745257at2"/>
<evidence type="ECO:0000313" key="3">
    <source>
        <dbReference type="Proteomes" id="UP000237752"/>
    </source>
</evidence>
<dbReference type="Gene3D" id="2.40.30.10">
    <property type="entry name" value="Translation factors"/>
    <property type="match status" value="1"/>
</dbReference>
<proteinExistence type="predicted"/>
<organism evidence="2 3">
    <name type="scientific">Antricoccus suffuscus</name>
    <dbReference type="NCBI Taxonomy" id="1629062"/>
    <lineage>
        <taxon>Bacteria</taxon>
        <taxon>Bacillati</taxon>
        <taxon>Actinomycetota</taxon>
        <taxon>Actinomycetes</taxon>
        <taxon>Geodermatophilales</taxon>
        <taxon>Antricoccaceae</taxon>
        <taxon>Antricoccus</taxon>
    </lineage>
</organism>
<dbReference type="Proteomes" id="UP000237752">
    <property type="component" value="Unassembled WGS sequence"/>
</dbReference>
<dbReference type="GO" id="GO:0016491">
    <property type="term" value="F:oxidoreductase activity"/>
    <property type="evidence" value="ECO:0007669"/>
    <property type="project" value="InterPro"/>
</dbReference>
<dbReference type="Gene3D" id="3.40.50.80">
    <property type="entry name" value="Nucleotide-binding domain of ferredoxin-NADP reductase (FNR) module"/>
    <property type="match status" value="1"/>
</dbReference>
<dbReference type="AlphaFoldDB" id="A0A2T1A1T7"/>
<feature type="domain" description="FAD-binding FR-type" evidence="1">
    <location>
        <begin position="14"/>
        <end position="117"/>
    </location>
</feature>
<dbReference type="EMBL" id="PVUE01000005">
    <property type="protein sequence ID" value="PRZ42457.1"/>
    <property type="molecule type" value="Genomic_DNA"/>
</dbReference>